<feature type="compositionally biased region" description="Pro residues" evidence="5">
    <location>
        <begin position="530"/>
        <end position="540"/>
    </location>
</feature>
<evidence type="ECO:0000256" key="3">
    <source>
        <dbReference type="ARBA" id="ARBA00022833"/>
    </source>
</evidence>
<evidence type="ECO:0000313" key="9">
    <source>
        <dbReference type="Proteomes" id="UP000053611"/>
    </source>
</evidence>
<feature type="domain" description="TRAF-type" evidence="7">
    <location>
        <begin position="180"/>
        <end position="244"/>
    </location>
</feature>
<gene>
    <name evidence="8" type="ORF">CC85DRAFT_196015</name>
</gene>
<evidence type="ECO:0000256" key="1">
    <source>
        <dbReference type="ARBA" id="ARBA00022723"/>
    </source>
</evidence>
<dbReference type="Proteomes" id="UP000053611">
    <property type="component" value="Unassembled WGS sequence"/>
</dbReference>
<dbReference type="SUPFAM" id="SSF57850">
    <property type="entry name" value="RING/U-box"/>
    <property type="match status" value="1"/>
</dbReference>
<feature type="compositionally biased region" description="Low complexity" evidence="5">
    <location>
        <begin position="583"/>
        <end position="595"/>
    </location>
</feature>
<dbReference type="AlphaFoldDB" id="A0A0J0XED7"/>
<keyword evidence="9" id="KW-1185">Reference proteome</keyword>
<feature type="compositionally biased region" description="Basic and acidic residues" evidence="5">
    <location>
        <begin position="1"/>
        <end position="23"/>
    </location>
</feature>
<evidence type="ECO:0000256" key="5">
    <source>
        <dbReference type="SAM" id="MobiDB-lite"/>
    </source>
</evidence>
<dbReference type="InterPro" id="IPR001841">
    <property type="entry name" value="Znf_RING"/>
</dbReference>
<dbReference type="Pfam" id="PF02176">
    <property type="entry name" value="zf-TRAF"/>
    <property type="match status" value="1"/>
</dbReference>
<dbReference type="InterPro" id="IPR017907">
    <property type="entry name" value="Znf_RING_CS"/>
</dbReference>
<feature type="compositionally biased region" description="Polar residues" evidence="5">
    <location>
        <begin position="364"/>
        <end position="392"/>
    </location>
</feature>
<dbReference type="OrthoDB" id="1630758at2759"/>
<dbReference type="PROSITE" id="PS50145">
    <property type="entry name" value="ZF_TRAF"/>
    <property type="match status" value="1"/>
</dbReference>
<evidence type="ECO:0000256" key="4">
    <source>
        <dbReference type="PROSITE-ProRule" id="PRU00207"/>
    </source>
</evidence>
<evidence type="ECO:0000313" key="8">
    <source>
        <dbReference type="EMBL" id="KLT39431.1"/>
    </source>
</evidence>
<feature type="zinc finger region" description="TRAF-type" evidence="4">
    <location>
        <begin position="180"/>
        <end position="244"/>
    </location>
</feature>
<dbReference type="PANTHER" id="PTHR10131:SF94">
    <property type="entry name" value="TNF RECEPTOR-ASSOCIATED FACTOR 4"/>
    <property type="match status" value="1"/>
</dbReference>
<evidence type="ECO:0008006" key="10">
    <source>
        <dbReference type="Google" id="ProtNLM"/>
    </source>
</evidence>
<feature type="region of interest" description="Disordered" evidence="5">
    <location>
        <begin position="526"/>
        <end position="564"/>
    </location>
</feature>
<sequence length="665" mass="72433">MSDERGLFSAPHTRELEEKEKERKRVRGDGNPVNPGMPCCIWPPTHLPSWQLSSTLIIYSRHFSLLTVTLPLPTPPMMAMPQHEVVYNYVEDVDPNLVCSICQSALVNPVTTASCKHTFCRDCITRALAHSPSCPIDRSALTLSSLADTEPLVQLMLDELKVRCEAPGCSKVMERGLLLAHLRTCSQAVVTCGDTECGLSMARHRLPHHRAYECFHRRMDCDGCGVTVTFREAKDKDAHGCASQTATSDKGDCCPACGVELTTRAHVHRWVCTKALIPCTQSGRGCPSIMPRDELEGHLKTCPFEALSSFFTANDERFATLERRQEELRAENEGLRAQLWTLRRFQIVPRSLRDGQVDGLPLSPTAQEPSPTTPPSATLDETPNSSPSTSATRLDPPPPFSAPLPAQPTSAAPTSDTLSEQMLHIPQSFLSPPPRLSYTDWVLGRLPPPSAYGDGCAALRAALIHLAAGLDASERRNEVRIMTETLRVHEEVATLRAIVSPMRMQVLSDRPNSPAISRFPSLSAHVAPHHLPPSELPTPPLSTSHSGPASEAPSDTDEDHDRSNRASIRESVVFSAQDVYPRSSNSSFVSTASATPPQTRWTGRPLAFPPPGPASGDSQPRSPTRRLRIGSVESQGGFIGSSLGSTLAGSSLGATILRRRESSRH</sequence>
<evidence type="ECO:0000259" key="7">
    <source>
        <dbReference type="PROSITE" id="PS50145"/>
    </source>
</evidence>
<reference evidence="8 9" key="1">
    <citation type="submission" date="2015-03" db="EMBL/GenBank/DDBJ databases">
        <title>Genomics and transcriptomics of the oil-accumulating basidiomycete yeast T. oleaginosus allow insights into substrate utilization and the diverse evolutionary trajectories of mating systems in fungi.</title>
        <authorList>
            <consortium name="DOE Joint Genome Institute"/>
            <person name="Kourist R."/>
            <person name="Kracht O."/>
            <person name="Bracharz F."/>
            <person name="Lipzen A."/>
            <person name="Nolan M."/>
            <person name="Ohm R."/>
            <person name="Grigoriev I."/>
            <person name="Sun S."/>
            <person name="Heitman J."/>
            <person name="Bruck T."/>
            <person name="Nowrousian M."/>
        </authorList>
    </citation>
    <scope>NUCLEOTIDE SEQUENCE [LARGE SCALE GENOMIC DNA]</scope>
    <source>
        <strain evidence="8 9">IBC0246</strain>
    </source>
</reference>
<dbReference type="InterPro" id="IPR013083">
    <property type="entry name" value="Znf_RING/FYVE/PHD"/>
</dbReference>
<feature type="region of interest" description="Disordered" evidence="5">
    <location>
        <begin position="354"/>
        <end position="417"/>
    </location>
</feature>
<dbReference type="PROSITE" id="PS50089">
    <property type="entry name" value="ZF_RING_2"/>
    <property type="match status" value="1"/>
</dbReference>
<feature type="region of interest" description="Disordered" evidence="5">
    <location>
        <begin position="1"/>
        <end position="29"/>
    </location>
</feature>
<evidence type="ECO:0000259" key="6">
    <source>
        <dbReference type="PROSITE" id="PS50089"/>
    </source>
</evidence>
<dbReference type="Pfam" id="PF13923">
    <property type="entry name" value="zf-C3HC4_2"/>
    <property type="match status" value="1"/>
</dbReference>
<feature type="region of interest" description="Disordered" evidence="5">
    <location>
        <begin position="582"/>
        <end position="626"/>
    </location>
</feature>
<keyword evidence="2 4" id="KW-0863">Zinc-finger</keyword>
<dbReference type="PROSITE" id="PS00518">
    <property type="entry name" value="ZF_RING_1"/>
    <property type="match status" value="1"/>
</dbReference>
<dbReference type="Pfam" id="PF15965">
    <property type="entry name" value="zf-TRAF_2"/>
    <property type="match status" value="1"/>
</dbReference>
<feature type="compositionally biased region" description="Pro residues" evidence="5">
    <location>
        <begin position="395"/>
        <end position="406"/>
    </location>
</feature>
<dbReference type="EMBL" id="KQ087259">
    <property type="protein sequence ID" value="KLT39431.1"/>
    <property type="molecule type" value="Genomic_DNA"/>
</dbReference>
<protein>
    <recommendedName>
        <fullName evidence="10">RING-type domain-containing protein</fullName>
    </recommendedName>
</protein>
<dbReference type="InterPro" id="IPR001293">
    <property type="entry name" value="Znf_TRAF"/>
</dbReference>
<dbReference type="STRING" id="879819.A0A0J0XED7"/>
<keyword evidence="3 4" id="KW-0862">Zinc</keyword>
<dbReference type="GO" id="GO:0008270">
    <property type="term" value="F:zinc ion binding"/>
    <property type="evidence" value="ECO:0007669"/>
    <property type="project" value="UniProtKB-KW"/>
</dbReference>
<accession>A0A0J0XED7</accession>
<dbReference type="PANTHER" id="PTHR10131">
    <property type="entry name" value="TNF RECEPTOR ASSOCIATED FACTOR"/>
    <property type="match status" value="1"/>
</dbReference>
<feature type="domain" description="RING-type" evidence="6">
    <location>
        <begin position="99"/>
        <end position="138"/>
    </location>
</feature>
<evidence type="ECO:0000256" key="2">
    <source>
        <dbReference type="ARBA" id="ARBA00022771"/>
    </source>
</evidence>
<name>A0A0J0XED7_9TREE</name>
<dbReference type="RefSeq" id="XP_018275922.1">
    <property type="nucleotide sequence ID" value="XM_018419850.1"/>
</dbReference>
<dbReference type="SUPFAM" id="SSF49599">
    <property type="entry name" value="TRAF domain-like"/>
    <property type="match status" value="2"/>
</dbReference>
<keyword evidence="1 4" id="KW-0479">Metal-binding</keyword>
<dbReference type="SMART" id="SM00184">
    <property type="entry name" value="RING"/>
    <property type="match status" value="1"/>
</dbReference>
<dbReference type="GeneID" id="28980453"/>
<organism evidence="8 9">
    <name type="scientific">Cutaneotrichosporon oleaginosum</name>
    <dbReference type="NCBI Taxonomy" id="879819"/>
    <lineage>
        <taxon>Eukaryota</taxon>
        <taxon>Fungi</taxon>
        <taxon>Dikarya</taxon>
        <taxon>Basidiomycota</taxon>
        <taxon>Agaricomycotina</taxon>
        <taxon>Tremellomycetes</taxon>
        <taxon>Trichosporonales</taxon>
        <taxon>Trichosporonaceae</taxon>
        <taxon>Cutaneotrichosporon</taxon>
    </lineage>
</organism>
<dbReference type="Gene3D" id="3.30.40.10">
    <property type="entry name" value="Zinc/RING finger domain, C3HC4 (zinc finger)"/>
    <property type="match status" value="3"/>
</dbReference>
<proteinExistence type="predicted"/>